<evidence type="ECO:0000313" key="2">
    <source>
        <dbReference type="Proteomes" id="UP000271974"/>
    </source>
</evidence>
<dbReference type="Proteomes" id="UP000271974">
    <property type="component" value="Unassembled WGS sequence"/>
</dbReference>
<dbReference type="AlphaFoldDB" id="A0A3S1BC68"/>
<name>A0A3S1BC68_ELYCH</name>
<sequence length="581" mass="66150">EQRGVYDCTVRFNFAGQCWQKELRHRLGFFDNNPFAPIWVSTLLLEAELYGGGIEPSDQQLYRSLDYLKTTIDKTRDYENSLIGFYPYQFDEGQDRFVMRRVFVEEIVHMFQDLPPPMLDGFEYIIRQEIASSGFMVMQNHTVSPVFPADSDDTFSWLGLGAALSLTAGQLGTHAGPLQAWLDLNPNITSAFDAVKRYAYRPFSRDPDSSTIDARTYLALRHFLDGARQAGHDVTLVTTWFQSVGDGLKGRRGDMTMPTLVNDVCLAVGANVLYGMTALTLARLVPADTLDDPDVTSLLTNTSALIAHMLRHDFHARHDLSLFYYPPKNQFFFFLSRSLFLMEMYKNDPIMRKPVLQTVHTTIKQTLEENVTNYLINNRQHTDENFDAIFFDDFLGDGDFTEGGDPIRRGEDRIFSTSMAANALMYTWTSFDRRSNTLSWKPGVPSAVTATVRGCVRWLALHAVDSEFKPWNAFFSSGRKGLHNLPFWYPANRFQFLNGTHLRFPERQNQLPVDMFFAGMQGYVPRDQYEAMLSQPHFGRDTPTNFPGYNAPGWNSFAIWSSEAYSYAAALLAVSLFDSLA</sequence>
<dbReference type="EMBL" id="RQTK01000192">
    <property type="protein sequence ID" value="RUS84794.1"/>
    <property type="molecule type" value="Genomic_DNA"/>
</dbReference>
<evidence type="ECO:0000313" key="1">
    <source>
        <dbReference type="EMBL" id="RUS84794.1"/>
    </source>
</evidence>
<gene>
    <name evidence="1" type="ORF">EGW08_007409</name>
</gene>
<protein>
    <submittedName>
        <fullName evidence="1">Uncharacterized protein</fullName>
    </submittedName>
</protein>
<feature type="non-terminal residue" evidence="1">
    <location>
        <position position="1"/>
    </location>
</feature>
<accession>A0A3S1BC68</accession>
<proteinExistence type="predicted"/>
<dbReference type="OrthoDB" id="6133249at2759"/>
<comment type="caution">
    <text evidence="1">The sequence shown here is derived from an EMBL/GenBank/DDBJ whole genome shotgun (WGS) entry which is preliminary data.</text>
</comment>
<organism evidence="1 2">
    <name type="scientific">Elysia chlorotica</name>
    <name type="common">Eastern emerald elysia</name>
    <name type="synonym">Sea slug</name>
    <dbReference type="NCBI Taxonomy" id="188477"/>
    <lineage>
        <taxon>Eukaryota</taxon>
        <taxon>Metazoa</taxon>
        <taxon>Spiralia</taxon>
        <taxon>Lophotrochozoa</taxon>
        <taxon>Mollusca</taxon>
        <taxon>Gastropoda</taxon>
        <taxon>Heterobranchia</taxon>
        <taxon>Euthyneura</taxon>
        <taxon>Panpulmonata</taxon>
        <taxon>Sacoglossa</taxon>
        <taxon>Placobranchoidea</taxon>
        <taxon>Plakobranchidae</taxon>
        <taxon>Elysia</taxon>
    </lineage>
</organism>
<keyword evidence="2" id="KW-1185">Reference proteome</keyword>
<reference evidence="1 2" key="1">
    <citation type="submission" date="2019-01" db="EMBL/GenBank/DDBJ databases">
        <title>A draft genome assembly of the solar-powered sea slug Elysia chlorotica.</title>
        <authorList>
            <person name="Cai H."/>
            <person name="Li Q."/>
            <person name="Fang X."/>
            <person name="Li J."/>
            <person name="Curtis N.E."/>
            <person name="Altenburger A."/>
            <person name="Shibata T."/>
            <person name="Feng M."/>
            <person name="Maeda T."/>
            <person name="Schwartz J.A."/>
            <person name="Shigenobu S."/>
            <person name="Lundholm N."/>
            <person name="Nishiyama T."/>
            <person name="Yang H."/>
            <person name="Hasebe M."/>
            <person name="Li S."/>
            <person name="Pierce S.K."/>
            <person name="Wang J."/>
        </authorList>
    </citation>
    <scope>NUCLEOTIDE SEQUENCE [LARGE SCALE GENOMIC DNA]</scope>
    <source>
        <strain evidence="1">EC2010</strain>
        <tissue evidence="1">Whole organism of an adult</tissue>
    </source>
</reference>